<feature type="domain" description="Transcription factor Iwr1" evidence="3">
    <location>
        <begin position="147"/>
        <end position="216"/>
    </location>
</feature>
<protein>
    <submittedName>
        <fullName evidence="4">RNA polymerase II nuclear localization protein IWR1</fullName>
    </submittedName>
</protein>
<evidence type="ECO:0000256" key="2">
    <source>
        <dbReference type="SAM" id="MobiDB-lite"/>
    </source>
</evidence>
<dbReference type="InterPro" id="IPR040150">
    <property type="entry name" value="Iwr1"/>
</dbReference>
<comment type="similarity">
    <text evidence="1">Belongs to the IWR1/SLC7A6OS family.</text>
</comment>
<feature type="region of interest" description="Disordered" evidence="2">
    <location>
        <begin position="115"/>
        <end position="136"/>
    </location>
</feature>
<feature type="region of interest" description="Disordered" evidence="2">
    <location>
        <begin position="181"/>
        <end position="220"/>
    </location>
</feature>
<keyword evidence="5" id="KW-1185">Reference proteome</keyword>
<proteinExistence type="inferred from homology"/>
<sequence length="352" mass="41403">MSKRPEYIRLKRRRDEDSVQTLLLDEEQLKKSKKARYIFKLSKTVGSNDELNKEESITPLLKVAEDHRHFVLEQPRKRARDDTEPKKTKRGGTPTATGELPPEISEMVNSYLKIHGDEDESTTKKRKRSRKHYQGKSAEIIPLPSLDFVYDVYHLEEIPEDEYRQYKDSNVGFIKIIDSHGDLLPDEDSDSDKQFLSDEEDSNDENYYRNDYPEDEDDDRSILFGSEGEEIAELEEEFFEHRDNDEYERPEITDSADIIKPKMANTDTSDSYDEVFSKLQGSSNILRSLNNTNFIDLDQPYEEQDEGSDGEFEYFEDDEIPRNEFFPTDKDDPLAIHRDKIFHQLQKMIDRK</sequence>
<evidence type="ECO:0000313" key="5">
    <source>
        <dbReference type="Proteomes" id="UP001623330"/>
    </source>
</evidence>
<dbReference type="PANTHER" id="PTHR28063:SF1">
    <property type="entry name" value="RNA POLYMERASE II NUCLEAR LOCALIZATION PROTEIN IWR1"/>
    <property type="match status" value="1"/>
</dbReference>
<reference evidence="4 5" key="1">
    <citation type="submission" date="2024-05" db="EMBL/GenBank/DDBJ databases">
        <title>Long read based assembly of the Candida bracarensis genome reveals expanded adhesin content.</title>
        <authorList>
            <person name="Marcet-Houben M."/>
            <person name="Ksiezopolska E."/>
            <person name="Gabaldon T."/>
        </authorList>
    </citation>
    <scope>NUCLEOTIDE SEQUENCE [LARGE SCALE GENOMIC DNA]</scope>
    <source>
        <strain evidence="4 5">CBM6</strain>
    </source>
</reference>
<feature type="region of interest" description="Disordered" evidence="2">
    <location>
        <begin position="72"/>
        <end position="102"/>
    </location>
</feature>
<dbReference type="PANTHER" id="PTHR28063">
    <property type="entry name" value="RNA POLYMERASE II NUCLEAR LOCALIZATION PROTEIN IWR1"/>
    <property type="match status" value="1"/>
</dbReference>
<accession>A0ABR4NMA2</accession>
<evidence type="ECO:0000313" key="4">
    <source>
        <dbReference type="EMBL" id="KAL3228933.1"/>
    </source>
</evidence>
<dbReference type="EMBL" id="JBEVYD010000012">
    <property type="protein sequence ID" value="KAL3228933.1"/>
    <property type="molecule type" value="Genomic_DNA"/>
</dbReference>
<evidence type="ECO:0000259" key="3">
    <source>
        <dbReference type="Pfam" id="PF08574"/>
    </source>
</evidence>
<feature type="compositionally biased region" description="Basic and acidic residues" evidence="2">
    <location>
        <begin position="72"/>
        <end position="86"/>
    </location>
</feature>
<feature type="compositionally biased region" description="Basic residues" evidence="2">
    <location>
        <begin position="124"/>
        <end position="134"/>
    </location>
</feature>
<organism evidence="4 5">
    <name type="scientific">Nakaseomyces bracarensis</name>
    <dbReference type="NCBI Taxonomy" id="273131"/>
    <lineage>
        <taxon>Eukaryota</taxon>
        <taxon>Fungi</taxon>
        <taxon>Dikarya</taxon>
        <taxon>Ascomycota</taxon>
        <taxon>Saccharomycotina</taxon>
        <taxon>Saccharomycetes</taxon>
        <taxon>Saccharomycetales</taxon>
        <taxon>Saccharomycetaceae</taxon>
        <taxon>Nakaseomyces</taxon>
    </lineage>
</organism>
<dbReference type="Proteomes" id="UP001623330">
    <property type="component" value="Unassembled WGS sequence"/>
</dbReference>
<gene>
    <name evidence="4" type="ORF">RNJ44_02020</name>
</gene>
<evidence type="ECO:0000256" key="1">
    <source>
        <dbReference type="ARBA" id="ARBA00010218"/>
    </source>
</evidence>
<name>A0ABR4NMA2_9SACH</name>
<dbReference type="InterPro" id="IPR013883">
    <property type="entry name" value="TF_Iwr1_dom"/>
</dbReference>
<comment type="caution">
    <text evidence="4">The sequence shown here is derived from an EMBL/GenBank/DDBJ whole genome shotgun (WGS) entry which is preliminary data.</text>
</comment>
<dbReference type="Pfam" id="PF08574">
    <property type="entry name" value="Iwr1"/>
    <property type="match status" value="1"/>
</dbReference>